<protein>
    <recommendedName>
        <fullName evidence="4">MerC domain-containing protein</fullName>
    </recommendedName>
</protein>
<dbReference type="EMBL" id="AP027272">
    <property type="protein sequence ID" value="BDX07025.1"/>
    <property type="molecule type" value="Genomic_DNA"/>
</dbReference>
<accession>A0AA48KV13</accession>
<evidence type="ECO:0008006" key="4">
    <source>
        <dbReference type="Google" id="ProtNLM"/>
    </source>
</evidence>
<keyword evidence="1" id="KW-0472">Membrane</keyword>
<proteinExistence type="predicted"/>
<dbReference type="RefSeq" id="WP_338293017.1">
    <property type="nucleotide sequence ID" value="NZ_AP027272.1"/>
</dbReference>
<gene>
    <name evidence="2" type="ORF">MACH26_25460</name>
</gene>
<dbReference type="Pfam" id="PF03203">
    <property type="entry name" value="MerC"/>
    <property type="match status" value="1"/>
</dbReference>
<keyword evidence="1" id="KW-1133">Transmembrane helix</keyword>
<organism evidence="2 3">
    <name type="scientific">Planctobacterium marinum</name>
    <dbReference type="NCBI Taxonomy" id="1631968"/>
    <lineage>
        <taxon>Bacteria</taxon>
        <taxon>Pseudomonadati</taxon>
        <taxon>Pseudomonadota</taxon>
        <taxon>Gammaproteobacteria</taxon>
        <taxon>Alteromonadales</taxon>
        <taxon>Alteromonadaceae</taxon>
        <taxon>Planctobacterium</taxon>
    </lineage>
</organism>
<dbReference type="Proteomes" id="UP001333710">
    <property type="component" value="Chromosome"/>
</dbReference>
<dbReference type="KEGG" id="pmaw:MACH26_25460"/>
<dbReference type="GO" id="GO:0016020">
    <property type="term" value="C:membrane"/>
    <property type="evidence" value="ECO:0007669"/>
    <property type="project" value="InterPro"/>
</dbReference>
<sequence>MKLLTLGDKAAVGLSVLCLVHCIATPFLLVTLPALPALAFLEGELLHLGLLFAVVPISLVSLAMGYRVHKHLRSLIIGGLGLIILLAAAVLEHDLSDKSIAVLLTALGAVLVALSHVLNLHLRCPDNQERVTDWQT</sequence>
<feature type="transmembrane region" description="Helical" evidence="1">
    <location>
        <begin position="45"/>
        <end position="63"/>
    </location>
</feature>
<feature type="transmembrane region" description="Helical" evidence="1">
    <location>
        <begin position="99"/>
        <end position="120"/>
    </location>
</feature>
<name>A0AA48KV13_9ALTE</name>
<keyword evidence="3" id="KW-1185">Reference proteome</keyword>
<reference evidence="2" key="1">
    <citation type="submission" date="2023-01" db="EMBL/GenBank/DDBJ databases">
        <title>Complete genome sequence of Planctobacterium marinum strain Dej080120_11.</title>
        <authorList>
            <person name="Ueki S."/>
            <person name="Maruyama F."/>
        </authorList>
    </citation>
    <scope>NUCLEOTIDE SEQUENCE</scope>
    <source>
        <strain evidence="2">Dej080120_11</strain>
    </source>
</reference>
<dbReference type="GO" id="GO:0015097">
    <property type="term" value="F:mercury ion transmembrane transporter activity"/>
    <property type="evidence" value="ECO:0007669"/>
    <property type="project" value="InterPro"/>
</dbReference>
<evidence type="ECO:0000256" key="1">
    <source>
        <dbReference type="SAM" id="Phobius"/>
    </source>
</evidence>
<evidence type="ECO:0000313" key="3">
    <source>
        <dbReference type="Proteomes" id="UP001333710"/>
    </source>
</evidence>
<feature type="transmembrane region" description="Helical" evidence="1">
    <location>
        <begin position="12"/>
        <end position="39"/>
    </location>
</feature>
<evidence type="ECO:0000313" key="2">
    <source>
        <dbReference type="EMBL" id="BDX07025.1"/>
    </source>
</evidence>
<feature type="transmembrane region" description="Helical" evidence="1">
    <location>
        <begin position="75"/>
        <end position="93"/>
    </location>
</feature>
<dbReference type="InterPro" id="IPR004891">
    <property type="entry name" value="Mercury-R_MerC"/>
</dbReference>
<dbReference type="AlphaFoldDB" id="A0AA48KV13"/>
<keyword evidence="1" id="KW-0812">Transmembrane</keyword>